<organism evidence="2 3">
    <name type="scientific">Burkholderia pseudomallei 1710a</name>
    <dbReference type="NCBI Taxonomy" id="320371"/>
    <lineage>
        <taxon>Bacteria</taxon>
        <taxon>Pseudomonadati</taxon>
        <taxon>Pseudomonadota</taxon>
        <taxon>Betaproteobacteria</taxon>
        <taxon>Burkholderiales</taxon>
        <taxon>Burkholderiaceae</taxon>
        <taxon>Burkholderia</taxon>
        <taxon>pseudomallei group</taxon>
    </lineage>
</organism>
<feature type="compositionally biased region" description="Basic and acidic residues" evidence="1">
    <location>
        <begin position="77"/>
        <end position="86"/>
    </location>
</feature>
<dbReference type="HOGENOM" id="CLU_2491924_0_0_4"/>
<evidence type="ECO:0000313" key="2">
    <source>
        <dbReference type="EMBL" id="EET04390.1"/>
    </source>
</evidence>
<dbReference type="AlphaFoldDB" id="A0A0E1VU02"/>
<evidence type="ECO:0000256" key="1">
    <source>
        <dbReference type="SAM" id="MobiDB-lite"/>
    </source>
</evidence>
<proteinExistence type="predicted"/>
<accession>A0A0E1VU02</accession>
<evidence type="ECO:0000313" key="3">
    <source>
        <dbReference type="Proteomes" id="UP000001812"/>
    </source>
</evidence>
<reference evidence="2 3" key="2">
    <citation type="submission" date="2009-05" db="EMBL/GenBank/DDBJ databases">
        <authorList>
            <person name="Harkins D.M."/>
            <person name="DeShazer D."/>
            <person name="Woods D.E."/>
            <person name="Brinkac L.M."/>
            <person name="Brown K.A."/>
            <person name="Hung G.C."/>
            <person name="Tuanyok A."/>
            <person name="Zhang B."/>
            <person name="Nierman W.C."/>
        </authorList>
    </citation>
    <scope>NUCLEOTIDE SEQUENCE [LARGE SCALE GENOMIC DNA]</scope>
    <source>
        <strain evidence="2 3">1710a</strain>
    </source>
</reference>
<name>A0A0E1VU02_BURPE</name>
<dbReference type="EMBL" id="CM000833">
    <property type="protein sequence ID" value="EET04390.1"/>
    <property type="molecule type" value="Genomic_DNA"/>
</dbReference>
<sequence length="86" mass="9423">MHTAGAGAACDRRPRARRLMRASRISQAPHRLPKKLTIGPAGRQPDRARARRSTVAGRSGMAQEAGRSSARRRMCRMRGDAARTSD</sequence>
<feature type="region of interest" description="Disordered" evidence="1">
    <location>
        <begin position="35"/>
        <end position="86"/>
    </location>
</feature>
<dbReference type="Proteomes" id="UP000001812">
    <property type="component" value="Chromosome II"/>
</dbReference>
<gene>
    <name evidence="2" type="ORF">BURPS1710A_A2951</name>
</gene>
<reference evidence="3" key="1">
    <citation type="submission" date="2007-08" db="EMBL/GenBank/DDBJ databases">
        <title>Annotation of Burkholderia pseudomallei 1710a.</title>
        <authorList>
            <person name="Harkins D.M."/>
            <person name="DeShazer D."/>
            <person name="Woods D.E."/>
            <person name="Brinkac L.M."/>
            <person name="Brown K.A."/>
            <person name="Hung G.C."/>
            <person name="Tuanyok A."/>
            <person name="Zhang B."/>
            <person name="Nierman W.C."/>
        </authorList>
    </citation>
    <scope>NUCLEOTIDE SEQUENCE [LARGE SCALE GENOMIC DNA]</scope>
    <source>
        <strain evidence="3">1710a</strain>
    </source>
</reference>
<protein>
    <submittedName>
        <fullName evidence="2">Uncharacterized protein</fullName>
    </submittedName>
</protein>